<keyword evidence="3 8" id="KW-0812">Transmembrane</keyword>
<feature type="transmembrane region" description="Helical" evidence="8">
    <location>
        <begin position="332"/>
        <end position="353"/>
    </location>
</feature>
<dbReference type="Pfam" id="PF08395">
    <property type="entry name" value="7tm_7"/>
    <property type="match status" value="2"/>
</dbReference>
<dbReference type="GO" id="GO:0030425">
    <property type="term" value="C:dendrite"/>
    <property type="evidence" value="ECO:0007669"/>
    <property type="project" value="TreeGrafter"/>
</dbReference>
<organism evidence="9 10">
    <name type="scientific">Zophobas morio</name>
    <dbReference type="NCBI Taxonomy" id="2755281"/>
    <lineage>
        <taxon>Eukaryota</taxon>
        <taxon>Metazoa</taxon>
        <taxon>Ecdysozoa</taxon>
        <taxon>Arthropoda</taxon>
        <taxon>Hexapoda</taxon>
        <taxon>Insecta</taxon>
        <taxon>Pterygota</taxon>
        <taxon>Neoptera</taxon>
        <taxon>Endopterygota</taxon>
        <taxon>Coleoptera</taxon>
        <taxon>Polyphaga</taxon>
        <taxon>Cucujiformia</taxon>
        <taxon>Tenebrionidae</taxon>
        <taxon>Zophobas</taxon>
    </lineage>
</organism>
<reference evidence="9" key="1">
    <citation type="journal article" date="2023" name="G3 (Bethesda)">
        <title>Whole genome assemblies of Zophobas morio and Tenebrio molitor.</title>
        <authorList>
            <person name="Kaur S."/>
            <person name="Stinson S.A."/>
            <person name="diCenzo G.C."/>
        </authorList>
    </citation>
    <scope>NUCLEOTIDE SEQUENCE</scope>
    <source>
        <strain evidence="9">QUZm001</strain>
    </source>
</reference>
<dbReference type="PANTHER" id="PTHR21143:SF104">
    <property type="entry name" value="GUSTATORY RECEPTOR 8A-RELATED"/>
    <property type="match status" value="1"/>
</dbReference>
<comment type="caution">
    <text evidence="9">The sequence shown here is derived from an EMBL/GenBank/DDBJ whole genome shotgun (WGS) entry which is preliminary data.</text>
</comment>
<keyword evidence="7" id="KW-0807">Transducer</keyword>
<dbReference type="GO" id="GO:0005886">
    <property type="term" value="C:plasma membrane"/>
    <property type="evidence" value="ECO:0007669"/>
    <property type="project" value="UniProtKB-SubCell"/>
</dbReference>
<evidence type="ECO:0008006" key="11">
    <source>
        <dbReference type="Google" id="ProtNLM"/>
    </source>
</evidence>
<keyword evidence="10" id="KW-1185">Reference proteome</keyword>
<feature type="transmembrane region" description="Helical" evidence="8">
    <location>
        <begin position="590"/>
        <end position="618"/>
    </location>
</feature>
<feature type="transmembrane region" description="Helical" evidence="8">
    <location>
        <begin position="438"/>
        <end position="462"/>
    </location>
</feature>
<feature type="transmembrane region" description="Helical" evidence="8">
    <location>
        <begin position="528"/>
        <end position="551"/>
    </location>
</feature>
<feature type="transmembrane region" description="Helical" evidence="8">
    <location>
        <begin position="499"/>
        <end position="522"/>
    </location>
</feature>
<evidence type="ECO:0000256" key="6">
    <source>
        <dbReference type="ARBA" id="ARBA00023170"/>
    </source>
</evidence>
<dbReference type="InterPro" id="IPR013604">
    <property type="entry name" value="7TM_chemorcpt"/>
</dbReference>
<dbReference type="AlphaFoldDB" id="A0AA38HPV7"/>
<evidence type="ECO:0000256" key="8">
    <source>
        <dbReference type="SAM" id="Phobius"/>
    </source>
</evidence>
<proteinExistence type="predicted"/>
<evidence type="ECO:0000256" key="4">
    <source>
        <dbReference type="ARBA" id="ARBA00022989"/>
    </source>
</evidence>
<sequence length="735" mass="85297">MKILSTREILFAVSVMAEVLAINPYKLKNGHLVYSKLKLLQMFLYQMTCITCIIFFFKKYTNQDVGMTKVISFIVMLRSFGWYFLMIAMLTITFLNYPKFIIAIKTISEVDLVLIELGQEETIRKFSYEHRNLCTVLVVMDVLMLTICSEVHSAWIRNYDIPLFIMVFIYPKAVCIHFLVIFMVLLKVIQTRFGIINNTLAKSQFSTNDDLEKLVFCHVILCKIIRDLKSIFATELLLAIAFYYVLSLSDIHTGFHIVLFNITNVPLLVASQKSFANGLFNVIYLCKRCQDLCFEANLTKVVLLGLEVKVNDERRRNFVIASSLKLSNKLEITALGLFVVDYSLLYTLSVVFVHFQNDLQPNQYESNKAMTPGITKVLYPLSITSQVLGMNPYTRKNGRLVYSKLKILQIVLYQVFFVYKTTMFYQHFPGFDFGVAQLITFLMMLRTFGWFFITLVILYLIFFKISKIVDVVDKIDKVDTELIMLHQEDPKSNCKHSNLLIVLIFVKHFCLNFLSEAHTAWYRSFDQVSFFVVGVYGRLVYSTMYVLFVILAKIVQSRFHLVNNLVELNTSARPRSNEKLRQLVSLHKSLFRITTILTSFFSLIFLLSLCLTFMFTLWTLHAACHVLFFDPEHRSVLMVSTKHILHELIHLCYLVKVCVDLSSQANLTQNILLGMTVNVDQETDRNFLISSFLKLKNDFVEITALRLFSIDYALLYSMCGALFSYLFIILQMERQ</sequence>
<dbReference type="Proteomes" id="UP001168821">
    <property type="component" value="Unassembled WGS sequence"/>
</dbReference>
<keyword evidence="6" id="KW-0675">Receptor</keyword>
<feature type="transmembrane region" description="Helical" evidence="8">
    <location>
        <begin position="405"/>
        <end position="426"/>
    </location>
</feature>
<protein>
    <recommendedName>
        <fullName evidence="11">Gustatory receptor</fullName>
    </recommendedName>
</protein>
<keyword evidence="4 8" id="KW-1133">Transmembrane helix</keyword>
<evidence type="ECO:0000256" key="3">
    <source>
        <dbReference type="ARBA" id="ARBA00022692"/>
    </source>
</evidence>
<feature type="transmembrane region" description="Helical" evidence="8">
    <location>
        <begin position="70"/>
        <end position="95"/>
    </location>
</feature>
<name>A0AA38HPV7_9CUCU</name>
<evidence type="ECO:0000256" key="5">
    <source>
        <dbReference type="ARBA" id="ARBA00023136"/>
    </source>
</evidence>
<dbReference type="GO" id="GO:0050909">
    <property type="term" value="P:sensory perception of taste"/>
    <property type="evidence" value="ECO:0007669"/>
    <property type="project" value="InterPro"/>
</dbReference>
<dbReference type="GO" id="GO:0043025">
    <property type="term" value="C:neuronal cell body"/>
    <property type="evidence" value="ECO:0007669"/>
    <property type="project" value="TreeGrafter"/>
</dbReference>
<evidence type="ECO:0000313" key="9">
    <source>
        <dbReference type="EMBL" id="KAJ3640602.1"/>
    </source>
</evidence>
<evidence type="ECO:0000313" key="10">
    <source>
        <dbReference type="Proteomes" id="UP001168821"/>
    </source>
</evidence>
<dbReference type="GO" id="GO:0008049">
    <property type="term" value="P:male courtship behavior"/>
    <property type="evidence" value="ECO:0007669"/>
    <property type="project" value="TreeGrafter"/>
</dbReference>
<dbReference type="EMBL" id="JALNTZ010000009">
    <property type="protein sequence ID" value="KAJ3640602.1"/>
    <property type="molecule type" value="Genomic_DNA"/>
</dbReference>
<feature type="transmembrane region" description="Helical" evidence="8">
    <location>
        <begin position="161"/>
        <end position="186"/>
    </location>
</feature>
<dbReference type="GO" id="GO:0007635">
    <property type="term" value="P:chemosensory behavior"/>
    <property type="evidence" value="ECO:0007669"/>
    <property type="project" value="TreeGrafter"/>
</dbReference>
<keyword evidence="2" id="KW-1003">Cell membrane</keyword>
<keyword evidence="5 8" id="KW-0472">Membrane</keyword>
<dbReference type="GO" id="GO:0007165">
    <property type="term" value="P:signal transduction"/>
    <property type="evidence" value="ECO:0007669"/>
    <property type="project" value="UniProtKB-KW"/>
</dbReference>
<evidence type="ECO:0000256" key="2">
    <source>
        <dbReference type="ARBA" id="ARBA00022475"/>
    </source>
</evidence>
<feature type="transmembrane region" description="Helical" evidence="8">
    <location>
        <begin position="6"/>
        <end position="25"/>
    </location>
</feature>
<dbReference type="GO" id="GO:0030424">
    <property type="term" value="C:axon"/>
    <property type="evidence" value="ECO:0007669"/>
    <property type="project" value="TreeGrafter"/>
</dbReference>
<feature type="transmembrane region" description="Helical" evidence="8">
    <location>
        <begin position="37"/>
        <end position="58"/>
    </location>
</feature>
<dbReference type="PANTHER" id="PTHR21143">
    <property type="entry name" value="INVERTEBRATE GUSTATORY RECEPTOR"/>
    <property type="match status" value="1"/>
</dbReference>
<feature type="transmembrane region" description="Helical" evidence="8">
    <location>
        <begin position="713"/>
        <end position="730"/>
    </location>
</feature>
<evidence type="ECO:0000256" key="7">
    <source>
        <dbReference type="ARBA" id="ARBA00023224"/>
    </source>
</evidence>
<gene>
    <name evidence="9" type="ORF">Zmor_027156</name>
</gene>
<accession>A0AA38HPV7</accession>
<comment type="subcellular location">
    <subcellularLocation>
        <location evidence="1">Cell membrane</location>
        <topology evidence="1">Multi-pass membrane protein</topology>
    </subcellularLocation>
</comment>
<evidence type="ECO:0000256" key="1">
    <source>
        <dbReference type="ARBA" id="ARBA00004651"/>
    </source>
</evidence>